<dbReference type="Gene3D" id="3.40.140.120">
    <property type="match status" value="1"/>
</dbReference>
<gene>
    <name evidence="2" type="ORF">SN811_08560</name>
</gene>
<evidence type="ECO:0000256" key="1">
    <source>
        <dbReference type="SAM" id="MobiDB-lite"/>
    </source>
</evidence>
<dbReference type="Gene3D" id="3.30.1120.70">
    <property type="match status" value="1"/>
</dbReference>
<dbReference type="InterPro" id="IPR006427">
    <property type="entry name" value="Portal_HK97"/>
</dbReference>
<reference evidence="2" key="1">
    <citation type="submission" date="2019-10" db="EMBL/GenBank/DDBJ databases">
        <title>Lactobacillus agilis SN811 Whole Genome Sequencing Project.</title>
        <authorList>
            <person name="Suzuki S."/>
            <person name="Endo A."/>
            <person name="Maeno S."/>
            <person name="Shiwa Y."/>
            <person name="Matsutani M."/>
            <person name="Kajikawa A."/>
        </authorList>
    </citation>
    <scope>NUCLEOTIDE SEQUENCE</scope>
    <source>
        <strain evidence="2">SN811</strain>
    </source>
</reference>
<dbReference type="Proteomes" id="UP000494160">
    <property type="component" value="Unassembled WGS sequence"/>
</dbReference>
<dbReference type="AlphaFoldDB" id="A0A6F9Y4C6"/>
<name>A0A6F9Y4C6_9LACO</name>
<dbReference type="EMBL" id="BLAP01000030">
    <property type="protein sequence ID" value="GET12356.1"/>
    <property type="molecule type" value="Genomic_DNA"/>
</dbReference>
<feature type="region of interest" description="Disordered" evidence="1">
    <location>
        <begin position="384"/>
        <end position="412"/>
    </location>
</feature>
<sequence length="412" mass="47088">MGLFSRIKQIFSRVTTSKKPMNLAMGNQFPISLSDSQLQTNETVFSVITQLANAMASMPLKLYRNYEEVTDSDLAMMMKYHPNPSMTSFSFIQKIETDRNEYGNAYVLIERDQYWQPINLWPIPFNNVTVMQNQDDDSIWYQVTGVNGNMLVSEANMLHFKHVSGSSRLLGISPLKTLKNALEFDLAVQKFSLSEMSKTDSFKVTYATNVDDEQRDNIIANFRMYKQENGGVLFQEPGVEIDEIQRDFVSSDLLNTEKITDIRIANAFNVPLAFLNQASITNNEDLMSQFVQRTLIPIVRQYEQELTNKLLTEEQLRQGLYFKFNVNGLMRGNVQARTAYYQALRRAGILTTNDIRALEDLPLVKDEFADKLFVSGDLYPIDMDPSQRKGVSANGAKTEESSQILGNEQDRR</sequence>
<proteinExistence type="predicted"/>
<evidence type="ECO:0000313" key="2">
    <source>
        <dbReference type="EMBL" id="GET12356.1"/>
    </source>
</evidence>
<dbReference type="Pfam" id="PF04860">
    <property type="entry name" value="Phage_portal"/>
    <property type="match status" value="1"/>
</dbReference>
<dbReference type="Gene3D" id="1.20.1270.210">
    <property type="match status" value="1"/>
</dbReference>
<dbReference type="RefSeq" id="WP_172577184.1">
    <property type="nucleotide sequence ID" value="NZ_BLAP01000030.1"/>
</dbReference>
<protein>
    <submittedName>
        <fullName evidence="2">Phage portal protein</fullName>
    </submittedName>
</protein>
<dbReference type="InterPro" id="IPR006944">
    <property type="entry name" value="Phage/GTA_portal"/>
</dbReference>
<accession>A0A6F9Y4C6</accession>
<comment type="caution">
    <text evidence="2">The sequence shown here is derived from an EMBL/GenBank/DDBJ whole genome shotgun (WGS) entry which is preliminary data.</text>
</comment>
<organism evidence="2">
    <name type="scientific">Ligilactobacillus agilis</name>
    <dbReference type="NCBI Taxonomy" id="1601"/>
    <lineage>
        <taxon>Bacteria</taxon>
        <taxon>Bacillati</taxon>
        <taxon>Bacillota</taxon>
        <taxon>Bacilli</taxon>
        <taxon>Lactobacillales</taxon>
        <taxon>Lactobacillaceae</taxon>
        <taxon>Ligilactobacillus</taxon>
    </lineage>
</organism>
<dbReference type="NCBIfam" id="TIGR01537">
    <property type="entry name" value="portal_HK97"/>
    <property type="match status" value="1"/>
</dbReference>